<name>A0A1Y2HAA1_9FUNG</name>
<evidence type="ECO:0000256" key="4">
    <source>
        <dbReference type="ARBA" id="ARBA00022448"/>
    </source>
</evidence>
<evidence type="ECO:0000256" key="1">
    <source>
        <dbReference type="ARBA" id="ARBA00004434"/>
    </source>
</evidence>
<dbReference type="Proteomes" id="UP000193411">
    <property type="component" value="Unassembled WGS sequence"/>
</dbReference>
<evidence type="ECO:0000256" key="3">
    <source>
        <dbReference type="ARBA" id="ARBA00018681"/>
    </source>
</evidence>
<evidence type="ECO:0000256" key="8">
    <source>
        <dbReference type="ARBA" id="ARBA00022982"/>
    </source>
</evidence>
<evidence type="ECO:0000256" key="5">
    <source>
        <dbReference type="ARBA" id="ARBA00022660"/>
    </source>
</evidence>
<dbReference type="AlphaFoldDB" id="A0A1Y2HAA1"/>
<sequence length="82" mass="9348">MAHLHILRMAAHLFPAVKTDPAIEAWAHMRENTEHQFRLTPRTLRIGAVLLLATPFVLYKVSVAGDNYLKKQQVFKAKPAEE</sequence>
<evidence type="ECO:0000256" key="12">
    <source>
        <dbReference type="ARBA" id="ARBA00030212"/>
    </source>
</evidence>
<reference evidence="14 15" key="1">
    <citation type="submission" date="2016-07" db="EMBL/GenBank/DDBJ databases">
        <title>Pervasive Adenine N6-methylation of Active Genes in Fungi.</title>
        <authorList>
            <consortium name="DOE Joint Genome Institute"/>
            <person name="Mondo S.J."/>
            <person name="Dannebaum R.O."/>
            <person name="Kuo R.C."/>
            <person name="Labutti K."/>
            <person name="Haridas S."/>
            <person name="Kuo A."/>
            <person name="Salamov A."/>
            <person name="Ahrendt S.R."/>
            <person name="Lipzen A."/>
            <person name="Sullivan W."/>
            <person name="Andreopoulos W.B."/>
            <person name="Clum A."/>
            <person name="Lindquist E."/>
            <person name="Daum C."/>
            <person name="Ramamoorthy G.K."/>
            <person name="Gryganskyi A."/>
            <person name="Culley D."/>
            <person name="Magnuson J.K."/>
            <person name="James T.Y."/>
            <person name="O'Malley M.A."/>
            <person name="Stajich J.E."/>
            <person name="Spatafora J.W."/>
            <person name="Visel A."/>
            <person name="Grigoriev I.V."/>
        </authorList>
    </citation>
    <scope>NUCLEOTIDE SEQUENCE [LARGE SCALE GENOMIC DNA]</scope>
    <source>
        <strain evidence="14 15">PL171</strain>
    </source>
</reference>
<keyword evidence="4" id="KW-0813">Transport</keyword>
<protein>
    <recommendedName>
        <fullName evidence="3">NADH dehydrogenase [ubiquinone] 1 beta subcomplex subunit 4</fullName>
    </recommendedName>
    <alternativeName>
        <fullName evidence="12">Complex I-B15</fullName>
    </alternativeName>
    <alternativeName>
        <fullName evidence="13">NADH-ubiquinone oxidoreductase B15 subunit</fullName>
    </alternativeName>
</protein>
<comment type="caution">
    <text evidence="14">The sequence shown here is derived from an EMBL/GenBank/DDBJ whole genome shotgun (WGS) entry which is preliminary data.</text>
</comment>
<evidence type="ECO:0000313" key="14">
    <source>
        <dbReference type="EMBL" id="ORZ30851.1"/>
    </source>
</evidence>
<evidence type="ECO:0000256" key="10">
    <source>
        <dbReference type="ARBA" id="ARBA00023128"/>
    </source>
</evidence>
<keyword evidence="5" id="KW-0679">Respiratory chain</keyword>
<keyword evidence="8" id="KW-0249">Electron transport</keyword>
<evidence type="ECO:0000256" key="13">
    <source>
        <dbReference type="ARBA" id="ARBA00030987"/>
    </source>
</evidence>
<keyword evidence="10" id="KW-0496">Mitochondrion</keyword>
<dbReference type="EMBL" id="MCFL01000073">
    <property type="protein sequence ID" value="ORZ30851.1"/>
    <property type="molecule type" value="Genomic_DNA"/>
</dbReference>
<dbReference type="PANTHER" id="PTHR39476">
    <property type="entry name" value="NADH:UBIQUINONE OXIDOREDUCTASE 6.6KD SUBUNIT"/>
    <property type="match status" value="1"/>
</dbReference>
<keyword evidence="15" id="KW-1185">Reference proteome</keyword>
<comment type="subcellular location">
    <subcellularLocation>
        <location evidence="1">Mitochondrion inner membrane</location>
        <topology evidence="1">Single-pass membrane protein</topology>
    </subcellularLocation>
</comment>
<gene>
    <name evidence="14" type="ORF">BCR44DRAFT_52656</name>
</gene>
<evidence type="ECO:0000256" key="6">
    <source>
        <dbReference type="ARBA" id="ARBA00022692"/>
    </source>
</evidence>
<dbReference type="GO" id="GO:0005743">
    <property type="term" value="C:mitochondrial inner membrane"/>
    <property type="evidence" value="ECO:0007669"/>
    <property type="project" value="UniProtKB-SubCell"/>
</dbReference>
<dbReference type="OrthoDB" id="15108at2759"/>
<dbReference type="PANTHER" id="PTHR39476:SF1">
    <property type="entry name" value="NADH DEHYDROGENASE [UBIQUINONE] 1 BETA SUBCOMPLEX SUBUNIT 4"/>
    <property type="match status" value="1"/>
</dbReference>
<comment type="similarity">
    <text evidence="2">Belongs to the complex I NDUFB4 subunit family.</text>
</comment>
<evidence type="ECO:0000256" key="7">
    <source>
        <dbReference type="ARBA" id="ARBA00022792"/>
    </source>
</evidence>
<keyword evidence="7" id="KW-0999">Mitochondrion inner membrane</keyword>
<keyword evidence="9" id="KW-1133">Transmembrane helix</keyword>
<evidence type="ECO:0000256" key="2">
    <source>
        <dbReference type="ARBA" id="ARBA00007260"/>
    </source>
</evidence>
<evidence type="ECO:0000256" key="9">
    <source>
        <dbReference type="ARBA" id="ARBA00022989"/>
    </source>
</evidence>
<organism evidence="14 15">
    <name type="scientific">Catenaria anguillulae PL171</name>
    <dbReference type="NCBI Taxonomy" id="765915"/>
    <lineage>
        <taxon>Eukaryota</taxon>
        <taxon>Fungi</taxon>
        <taxon>Fungi incertae sedis</taxon>
        <taxon>Blastocladiomycota</taxon>
        <taxon>Blastocladiomycetes</taxon>
        <taxon>Blastocladiales</taxon>
        <taxon>Catenariaceae</taxon>
        <taxon>Catenaria</taxon>
    </lineage>
</organism>
<dbReference type="InterPro" id="IPR009866">
    <property type="entry name" value="NADH_UbQ_OxRdtase_NDUFB4_su"/>
</dbReference>
<evidence type="ECO:0000256" key="11">
    <source>
        <dbReference type="ARBA" id="ARBA00023136"/>
    </source>
</evidence>
<keyword evidence="11" id="KW-0472">Membrane</keyword>
<keyword evidence="6" id="KW-0812">Transmembrane</keyword>
<accession>A0A1Y2HAA1</accession>
<evidence type="ECO:0000313" key="15">
    <source>
        <dbReference type="Proteomes" id="UP000193411"/>
    </source>
</evidence>
<dbReference type="Pfam" id="PF07225">
    <property type="entry name" value="NDUF_B4"/>
    <property type="match status" value="1"/>
</dbReference>
<proteinExistence type="inferred from homology"/>